<dbReference type="EMBL" id="ML994620">
    <property type="protein sequence ID" value="KAF2189778.1"/>
    <property type="molecule type" value="Genomic_DNA"/>
</dbReference>
<dbReference type="Pfam" id="PF12716">
    <property type="entry name" value="Apq12"/>
    <property type="match status" value="1"/>
</dbReference>
<gene>
    <name evidence="2" type="ORF">K469DRAFT_625740</name>
</gene>
<evidence type="ECO:0000256" key="1">
    <source>
        <dbReference type="SAM" id="Phobius"/>
    </source>
</evidence>
<proteinExistence type="predicted"/>
<organism evidence="2 3">
    <name type="scientific">Zopfia rhizophila CBS 207.26</name>
    <dbReference type="NCBI Taxonomy" id="1314779"/>
    <lineage>
        <taxon>Eukaryota</taxon>
        <taxon>Fungi</taxon>
        <taxon>Dikarya</taxon>
        <taxon>Ascomycota</taxon>
        <taxon>Pezizomycotina</taxon>
        <taxon>Dothideomycetes</taxon>
        <taxon>Dothideomycetes incertae sedis</taxon>
        <taxon>Zopfiaceae</taxon>
        <taxon>Zopfia</taxon>
    </lineage>
</organism>
<evidence type="ECO:0000313" key="2">
    <source>
        <dbReference type="EMBL" id="KAF2189778.1"/>
    </source>
</evidence>
<sequence length="155" mass="18148">MDFLQDYLQIVPNLLPPSLLNPVITVITTTFGIMKTLQTHLTPLLTRVTTQPDVASILMLLAILFISLKILEMAYRTVMFWVNLVFKVLLWGSIAGVSYWIYTRGLDGFVEDVQHLVEVWLGEYEKFNEDVRRYQQQQQVRMDGYGHQKGRRVWR</sequence>
<keyword evidence="3" id="KW-1185">Reference proteome</keyword>
<evidence type="ECO:0008006" key="4">
    <source>
        <dbReference type="Google" id="ProtNLM"/>
    </source>
</evidence>
<dbReference type="AlphaFoldDB" id="A0A6A6EGK1"/>
<feature type="transmembrane region" description="Helical" evidence="1">
    <location>
        <begin position="78"/>
        <end position="102"/>
    </location>
</feature>
<keyword evidence="1" id="KW-0812">Transmembrane</keyword>
<dbReference type="InterPro" id="IPR024316">
    <property type="entry name" value="APQ12"/>
</dbReference>
<keyword evidence="1" id="KW-1133">Transmembrane helix</keyword>
<feature type="transmembrane region" description="Helical" evidence="1">
    <location>
        <begin position="54"/>
        <end position="71"/>
    </location>
</feature>
<name>A0A6A6EGK1_9PEZI</name>
<protein>
    <recommendedName>
        <fullName evidence="4">Nuclear pore assembly and biogenesis-domain-containing protein</fullName>
    </recommendedName>
</protein>
<accession>A0A6A6EGK1</accession>
<evidence type="ECO:0000313" key="3">
    <source>
        <dbReference type="Proteomes" id="UP000800200"/>
    </source>
</evidence>
<dbReference type="Proteomes" id="UP000800200">
    <property type="component" value="Unassembled WGS sequence"/>
</dbReference>
<dbReference type="OrthoDB" id="3559694at2759"/>
<keyword evidence="1" id="KW-0472">Membrane</keyword>
<reference evidence="2" key="1">
    <citation type="journal article" date="2020" name="Stud. Mycol.">
        <title>101 Dothideomycetes genomes: a test case for predicting lifestyles and emergence of pathogens.</title>
        <authorList>
            <person name="Haridas S."/>
            <person name="Albert R."/>
            <person name="Binder M."/>
            <person name="Bloem J."/>
            <person name="Labutti K."/>
            <person name="Salamov A."/>
            <person name="Andreopoulos B."/>
            <person name="Baker S."/>
            <person name="Barry K."/>
            <person name="Bills G."/>
            <person name="Bluhm B."/>
            <person name="Cannon C."/>
            <person name="Castanera R."/>
            <person name="Culley D."/>
            <person name="Daum C."/>
            <person name="Ezra D."/>
            <person name="Gonzalez J."/>
            <person name="Henrissat B."/>
            <person name="Kuo A."/>
            <person name="Liang C."/>
            <person name="Lipzen A."/>
            <person name="Lutzoni F."/>
            <person name="Magnuson J."/>
            <person name="Mondo S."/>
            <person name="Nolan M."/>
            <person name="Ohm R."/>
            <person name="Pangilinan J."/>
            <person name="Park H.-J."/>
            <person name="Ramirez L."/>
            <person name="Alfaro M."/>
            <person name="Sun H."/>
            <person name="Tritt A."/>
            <person name="Yoshinaga Y."/>
            <person name="Zwiers L.-H."/>
            <person name="Turgeon B."/>
            <person name="Goodwin S."/>
            <person name="Spatafora J."/>
            <person name="Crous P."/>
            <person name="Grigoriev I."/>
        </authorList>
    </citation>
    <scope>NUCLEOTIDE SEQUENCE</scope>
    <source>
        <strain evidence="2">CBS 207.26</strain>
    </source>
</reference>